<dbReference type="Proteomes" id="UP001479520">
    <property type="component" value="Chromosome"/>
</dbReference>
<proteinExistence type="predicted"/>
<dbReference type="EMBL" id="CP151406">
    <property type="protein sequence ID" value="WZJ22640.1"/>
    <property type="molecule type" value="Genomic_DNA"/>
</dbReference>
<evidence type="ECO:0000313" key="5">
    <source>
        <dbReference type="EMBL" id="WZJ22640.1"/>
    </source>
</evidence>
<dbReference type="Pfam" id="PF25800">
    <property type="entry name" value="FimV_N"/>
    <property type="match status" value="1"/>
</dbReference>
<dbReference type="Gene3D" id="1.20.58.2200">
    <property type="match status" value="1"/>
</dbReference>
<feature type="coiled-coil region" evidence="1">
    <location>
        <begin position="336"/>
        <end position="370"/>
    </location>
</feature>
<dbReference type="InterPro" id="IPR020012">
    <property type="entry name" value="LysM_FimV"/>
</dbReference>
<evidence type="ECO:0000256" key="1">
    <source>
        <dbReference type="SAM" id="Coils"/>
    </source>
</evidence>
<reference evidence="5 6" key="1">
    <citation type="submission" date="2024-04" db="EMBL/GenBank/DDBJ databases">
        <title>Dissimilatory iodate-reducing microorganisms contribute to the enrichment of iodine in groundwater.</title>
        <authorList>
            <person name="Jiang Z."/>
        </authorList>
    </citation>
    <scope>NUCLEOTIDE SEQUENCE [LARGE SCALE GENOMIC DNA]</scope>
    <source>
        <strain evidence="5 6">NCP973</strain>
    </source>
</reference>
<protein>
    <submittedName>
        <fullName evidence="5">FimV/HubP family polar landmark protein</fullName>
    </submittedName>
</protein>
<name>A0ABZ2XJ97_9RHOO</name>
<dbReference type="InterPro" id="IPR038440">
    <property type="entry name" value="FimV_C_sf"/>
</dbReference>
<evidence type="ECO:0000256" key="2">
    <source>
        <dbReference type="SAM" id="MobiDB-lite"/>
    </source>
</evidence>
<keyword evidence="3" id="KW-0732">Signal</keyword>
<organism evidence="5 6">
    <name type="scientific">Azonexus hydrophilus</name>
    <dbReference type="NCBI Taxonomy" id="418702"/>
    <lineage>
        <taxon>Bacteria</taxon>
        <taxon>Pseudomonadati</taxon>
        <taxon>Pseudomonadota</taxon>
        <taxon>Betaproteobacteria</taxon>
        <taxon>Rhodocyclales</taxon>
        <taxon>Azonexaceae</taxon>
        <taxon>Azonexus</taxon>
    </lineage>
</organism>
<feature type="compositionally biased region" description="Low complexity" evidence="2">
    <location>
        <begin position="383"/>
        <end position="432"/>
    </location>
</feature>
<feature type="domain" description="FimV N-terminal" evidence="4">
    <location>
        <begin position="32"/>
        <end position="138"/>
    </location>
</feature>
<feature type="signal peptide" evidence="3">
    <location>
        <begin position="1"/>
        <end position="31"/>
    </location>
</feature>
<feature type="compositionally biased region" description="Basic and acidic residues" evidence="2">
    <location>
        <begin position="305"/>
        <end position="325"/>
    </location>
</feature>
<feature type="region of interest" description="Disordered" evidence="2">
    <location>
        <begin position="296"/>
        <end position="332"/>
    </location>
</feature>
<dbReference type="InterPro" id="IPR057840">
    <property type="entry name" value="FimV_N"/>
</dbReference>
<gene>
    <name evidence="5" type="ORF">AADV58_05680</name>
</gene>
<evidence type="ECO:0000256" key="3">
    <source>
        <dbReference type="SAM" id="SignalP"/>
    </source>
</evidence>
<feature type="chain" id="PRO_5046371054" evidence="3">
    <location>
        <begin position="32"/>
        <end position="1054"/>
    </location>
</feature>
<evidence type="ECO:0000313" key="6">
    <source>
        <dbReference type="Proteomes" id="UP001479520"/>
    </source>
</evidence>
<dbReference type="RefSeq" id="WP_281984471.1">
    <property type="nucleotide sequence ID" value="NZ_CALFBA010000117.1"/>
</dbReference>
<dbReference type="InterPro" id="IPR020011">
    <property type="entry name" value="FimV_C"/>
</dbReference>
<feature type="region of interest" description="Disordered" evidence="2">
    <location>
        <begin position="383"/>
        <end position="440"/>
    </location>
</feature>
<dbReference type="NCBIfam" id="TIGR03505">
    <property type="entry name" value="FimV_core"/>
    <property type="match status" value="1"/>
</dbReference>
<dbReference type="NCBIfam" id="TIGR03504">
    <property type="entry name" value="FimV_Cterm"/>
    <property type="match status" value="1"/>
</dbReference>
<feature type="region of interest" description="Disordered" evidence="2">
    <location>
        <begin position="964"/>
        <end position="1001"/>
    </location>
</feature>
<accession>A0ABZ2XJ97</accession>
<evidence type="ECO:0000259" key="4">
    <source>
        <dbReference type="Pfam" id="PF25800"/>
    </source>
</evidence>
<keyword evidence="1" id="KW-0175">Coiled coil</keyword>
<keyword evidence="6" id="KW-1185">Reference proteome</keyword>
<sequence length="1054" mass="109661">MTENNSSKFKKCALALAVASCMSLATTAAEAAGLGKLTVFSSLGQPLKAEVELSATGEELIGMNARLAPPDIFKQAGVEYSSALTDLRFAVERRSNGKSVLRVSSARPVNEPFLDFLVELTWPAGRLVREYTFLLDPPEFASGQGMRTSVDAKIVETVRGGGAAPETVAPPPKRAEVAAVTPVAKAPEKAPAGDSSTRLVERGDTLLRIANERRYASVSLEQMLVGLYRNNREAFIENDINRLKAGVILNVPDEASVAAVSEKEARAVYVSAGDFAAYRRKLAAAAAEARAESPAAQSAAGKITPKVEEKTPAVDSARDQVKVSRADAPAGTEVDRIAADKALQESQARVTQLERNLTEIQKLLEMKNQRLAELEKPAPAVEAAVPETKPAETPVEPAAQQAAPATEASTTPAPAEPAQPAAAEPPAAETKPPVAPAPVVPEAPVEEDSLLDNALPLAGGAAAIALLTGLLLYRRRRKPDALGAETTAAPSPSSLGPNSVFRMTGGQSVDTASTPPHTGEFSQAGPGTIDTDEVDPVAEADVYMAYGRDAQAEEILLEAMQKDPSRLAIHAKLLEIYANRRSIKQFETLASELYAQTAGVGPEWEKVAALGAEIDPENPLYGGAAQSAKPSLAKSFDADATLVASTAAVAAATAAAATLDVPERVDSPVQTSADDALVFETPTFAEPEFDTEPEPALEPTSPMAAEFAAAEPADDGMALDFDLGNAAPVAELTEEAGAAAEAELSLSVPRPAEPYVDTVVTGESTPDALDFDLSGMVGGDSSLGAVALDAEPEDKGLDALDLPPLDAAVEAPAATVEDEFAAADPAHDFSPEGTLVISNAGNFGQAVDTGDFALDELPEVEAGAVSVEEMPEADDLAALVSTSVTPVVVEEDTPVEVPAEASKVEAEIAAEPLTMDAPDLVNTIVNPMALGADDMDFDVKLSDSVFLGQPMMPSEFDIGSINLDLSAEPSPTETESADLPEPAGLSQASAGADETAAEVHDAQWEEVNTKLDLAKAYEEMGDLEGARELLQEVLNEGSGDLVEQAQSILGRIGG</sequence>